<keyword evidence="2" id="KW-1133">Transmembrane helix</keyword>
<protein>
    <submittedName>
        <fullName evidence="3">Uncharacterized protein</fullName>
    </submittedName>
</protein>
<feature type="region of interest" description="Disordered" evidence="1">
    <location>
        <begin position="44"/>
        <end position="79"/>
    </location>
</feature>
<reference evidence="3 4" key="1">
    <citation type="submission" date="2020-08" db="EMBL/GenBank/DDBJ databases">
        <title>Sequencing the genomes of 1000 actinobacteria strains.</title>
        <authorList>
            <person name="Klenk H.-P."/>
        </authorList>
    </citation>
    <scope>NUCLEOTIDE SEQUENCE [LARGE SCALE GENOMIC DNA]</scope>
    <source>
        <strain evidence="3 4">DSM 43851</strain>
    </source>
</reference>
<dbReference type="Proteomes" id="UP000585638">
    <property type="component" value="Unassembled WGS sequence"/>
</dbReference>
<name>A0A7W9NLK1_9PSEU</name>
<keyword evidence="2" id="KW-0472">Membrane</keyword>
<accession>A0A7W9NLK1</accession>
<gene>
    <name evidence="3" type="ORF">BJ998_008354</name>
</gene>
<feature type="compositionally biased region" description="Low complexity" evidence="1">
    <location>
        <begin position="44"/>
        <end position="65"/>
    </location>
</feature>
<feature type="transmembrane region" description="Helical" evidence="2">
    <location>
        <begin position="20"/>
        <end position="40"/>
    </location>
</feature>
<proteinExistence type="predicted"/>
<dbReference type="RefSeq" id="WP_184869557.1">
    <property type="nucleotide sequence ID" value="NZ_BAAAWY010000076.1"/>
</dbReference>
<comment type="caution">
    <text evidence="3">The sequence shown here is derived from an EMBL/GenBank/DDBJ whole genome shotgun (WGS) entry which is preliminary data.</text>
</comment>
<evidence type="ECO:0000313" key="4">
    <source>
        <dbReference type="Proteomes" id="UP000585638"/>
    </source>
</evidence>
<evidence type="ECO:0000256" key="1">
    <source>
        <dbReference type="SAM" id="MobiDB-lite"/>
    </source>
</evidence>
<dbReference type="EMBL" id="JACHIR010000002">
    <property type="protein sequence ID" value="MBB5897095.1"/>
    <property type="molecule type" value="Genomic_DNA"/>
</dbReference>
<dbReference type="AlphaFoldDB" id="A0A7W9NLK1"/>
<organism evidence="3 4">
    <name type="scientific">Kutzneria kofuensis</name>
    <dbReference type="NCBI Taxonomy" id="103725"/>
    <lineage>
        <taxon>Bacteria</taxon>
        <taxon>Bacillati</taxon>
        <taxon>Actinomycetota</taxon>
        <taxon>Actinomycetes</taxon>
        <taxon>Pseudonocardiales</taxon>
        <taxon>Pseudonocardiaceae</taxon>
        <taxon>Kutzneria</taxon>
    </lineage>
</organism>
<evidence type="ECO:0000313" key="3">
    <source>
        <dbReference type="EMBL" id="MBB5897095.1"/>
    </source>
</evidence>
<keyword evidence="4" id="KW-1185">Reference proteome</keyword>
<evidence type="ECO:0000256" key="2">
    <source>
        <dbReference type="SAM" id="Phobius"/>
    </source>
</evidence>
<keyword evidence="2" id="KW-0812">Transmembrane</keyword>
<sequence length="79" mass="7753">MAGRHRLSDCVSEEPGLRFALAVAASIVVPLIAAICTVAADTGAPPAAGSGCSGPARPSSTSPSPRVSPPSLSPASSRR</sequence>